<dbReference type="SUPFAM" id="SSF53300">
    <property type="entry name" value="vWA-like"/>
    <property type="match status" value="1"/>
</dbReference>
<feature type="domain" description="VWFA" evidence="2">
    <location>
        <begin position="96"/>
        <end position="284"/>
    </location>
</feature>
<accession>A0A8B3FIP1</accession>
<dbReference type="AlphaFoldDB" id="A0A8B3FIP1"/>
<evidence type="ECO:0000313" key="4">
    <source>
        <dbReference type="Proteomes" id="UP000279336"/>
    </source>
</evidence>
<protein>
    <submittedName>
        <fullName evidence="3">VWA domain-containing protein</fullName>
    </submittedName>
</protein>
<keyword evidence="1" id="KW-1133">Transmembrane helix</keyword>
<dbReference type="SMART" id="SM00327">
    <property type="entry name" value="VWA"/>
    <property type="match status" value="1"/>
</dbReference>
<dbReference type="PANTHER" id="PTHR37947:SF1">
    <property type="entry name" value="BLL2462 PROTEIN"/>
    <property type="match status" value="1"/>
</dbReference>
<comment type="caution">
    <text evidence="3">The sequence shown here is derived from an EMBL/GenBank/DDBJ whole genome shotgun (WGS) entry which is preliminary data.</text>
</comment>
<dbReference type="Pfam" id="PF13519">
    <property type="entry name" value="VWA_2"/>
    <property type="match status" value="1"/>
</dbReference>
<dbReference type="EMBL" id="RCIW01000012">
    <property type="protein sequence ID" value="RLP08884.1"/>
    <property type="molecule type" value="Genomic_DNA"/>
</dbReference>
<proteinExistence type="predicted"/>
<evidence type="ECO:0000313" key="3">
    <source>
        <dbReference type="EMBL" id="RLP08884.1"/>
    </source>
</evidence>
<keyword evidence="1" id="KW-0472">Membrane</keyword>
<dbReference type="InterPro" id="IPR036465">
    <property type="entry name" value="vWFA_dom_sf"/>
</dbReference>
<feature type="transmembrane region" description="Helical" evidence="1">
    <location>
        <begin position="301"/>
        <end position="321"/>
    </location>
</feature>
<dbReference type="PROSITE" id="PS50234">
    <property type="entry name" value="VWFA"/>
    <property type="match status" value="1"/>
</dbReference>
<organism evidence="3 4">
    <name type="scientific">Propionibacterium australiense</name>
    <dbReference type="NCBI Taxonomy" id="119981"/>
    <lineage>
        <taxon>Bacteria</taxon>
        <taxon>Bacillati</taxon>
        <taxon>Actinomycetota</taxon>
        <taxon>Actinomycetes</taxon>
        <taxon>Propionibacteriales</taxon>
        <taxon>Propionibacteriaceae</taxon>
        <taxon>Propionibacterium</taxon>
    </lineage>
</organism>
<evidence type="ECO:0000259" key="2">
    <source>
        <dbReference type="PROSITE" id="PS50234"/>
    </source>
</evidence>
<dbReference type="OrthoDB" id="8882959at2"/>
<feature type="transmembrane region" description="Helical" evidence="1">
    <location>
        <begin position="18"/>
        <end position="37"/>
    </location>
</feature>
<dbReference type="PANTHER" id="PTHR37947">
    <property type="entry name" value="BLL2462 PROTEIN"/>
    <property type="match status" value="1"/>
</dbReference>
<name>A0A8B3FIP1_9ACTN</name>
<gene>
    <name evidence="3" type="ORF">D7U36_08690</name>
</gene>
<reference evidence="3 4" key="1">
    <citation type="submission" date="2018-10" db="EMBL/GenBank/DDBJ databases">
        <title>Propionibacterium australiense Genome Sequencing and Assembly.</title>
        <authorList>
            <person name="Bernier A.-M."/>
            <person name="Bernard K."/>
        </authorList>
    </citation>
    <scope>NUCLEOTIDE SEQUENCE [LARGE SCALE GENOMIC DNA]</scope>
    <source>
        <strain evidence="3 4">NML98A078</strain>
    </source>
</reference>
<dbReference type="Proteomes" id="UP000279336">
    <property type="component" value="Unassembled WGS sequence"/>
</dbReference>
<dbReference type="Gene3D" id="3.40.50.410">
    <property type="entry name" value="von Willebrand factor, type A domain"/>
    <property type="match status" value="1"/>
</dbReference>
<evidence type="ECO:0000256" key="1">
    <source>
        <dbReference type="SAM" id="Phobius"/>
    </source>
</evidence>
<keyword evidence="1" id="KW-0812">Transmembrane</keyword>
<dbReference type="InterPro" id="IPR002035">
    <property type="entry name" value="VWF_A"/>
</dbReference>
<sequence>MVTTTHVLLWDFAQPDRLWALLIVPALLIAYIIVLQFGKSRGIRYTNTGVVGAVVPPQRQWHRHVCVALTLCSLATITGAWATPVGDTRVPRERATIVLVLDVSQSMMAADVSPSRFEAEKSSAVSFVTSLPAAYNVSLVTLSGHPNTLVPPTVDRGVLIQAIESLTLQDGTAIADSITDGLAALKQAPAGDDGSQAPGLMVLLSDGSETSGGDPMAAARQAADASVPIYTIAFGTQNGYVDLDGERYNVAPDTNLLAQIASTTGGKALDASSANELNDVYKELSTDMGYEMQKTEVTARWVLVSLMFGVVAAFGAVGMAVRWS</sequence>